<keyword evidence="4" id="KW-0472">Membrane</keyword>
<feature type="transmembrane region" description="Helical" evidence="4">
    <location>
        <begin position="382"/>
        <end position="403"/>
    </location>
</feature>
<keyword evidence="2" id="KW-0677">Repeat</keyword>
<dbReference type="PANTHER" id="PTHR19857:SF8">
    <property type="entry name" value="ANGIO-ASSOCIATED MIGRATORY CELL PROTEIN"/>
    <property type="match status" value="1"/>
</dbReference>
<dbReference type="STRING" id="50990.A0A4Y7PX60"/>
<organism evidence="5 6">
    <name type="scientific">Rickenella mellea</name>
    <dbReference type="NCBI Taxonomy" id="50990"/>
    <lineage>
        <taxon>Eukaryota</taxon>
        <taxon>Fungi</taxon>
        <taxon>Dikarya</taxon>
        <taxon>Basidiomycota</taxon>
        <taxon>Agaricomycotina</taxon>
        <taxon>Agaricomycetes</taxon>
        <taxon>Hymenochaetales</taxon>
        <taxon>Rickenellaceae</taxon>
        <taxon>Rickenella</taxon>
    </lineage>
</organism>
<dbReference type="InterPro" id="IPR051179">
    <property type="entry name" value="WD_repeat_multifunction"/>
</dbReference>
<evidence type="ECO:0000256" key="4">
    <source>
        <dbReference type="SAM" id="Phobius"/>
    </source>
</evidence>
<dbReference type="SUPFAM" id="SSF50978">
    <property type="entry name" value="WD40 repeat-like"/>
    <property type="match status" value="1"/>
</dbReference>
<dbReference type="InterPro" id="IPR001680">
    <property type="entry name" value="WD40_rpt"/>
</dbReference>
<evidence type="ECO:0000313" key="6">
    <source>
        <dbReference type="Proteomes" id="UP000294933"/>
    </source>
</evidence>
<dbReference type="InterPro" id="IPR036322">
    <property type="entry name" value="WD40_repeat_dom_sf"/>
</dbReference>
<gene>
    <name evidence="5" type="ORF">BD410DRAFT_829913</name>
</gene>
<keyword evidence="4" id="KW-0812">Transmembrane</keyword>
<dbReference type="Pfam" id="PF00400">
    <property type="entry name" value="WD40"/>
    <property type="match status" value="1"/>
</dbReference>
<dbReference type="OrthoDB" id="3238562at2759"/>
<evidence type="ECO:0000256" key="3">
    <source>
        <dbReference type="PROSITE-ProRule" id="PRU00221"/>
    </source>
</evidence>
<accession>A0A4Y7PX60</accession>
<dbReference type="InterPro" id="IPR015943">
    <property type="entry name" value="WD40/YVTN_repeat-like_dom_sf"/>
</dbReference>
<reference evidence="5 6" key="1">
    <citation type="submission" date="2018-06" db="EMBL/GenBank/DDBJ databases">
        <title>A transcriptomic atlas of mushroom development highlights an independent origin of complex multicellularity.</title>
        <authorList>
            <consortium name="DOE Joint Genome Institute"/>
            <person name="Krizsan K."/>
            <person name="Almasi E."/>
            <person name="Merenyi Z."/>
            <person name="Sahu N."/>
            <person name="Viragh M."/>
            <person name="Koszo T."/>
            <person name="Mondo S."/>
            <person name="Kiss B."/>
            <person name="Balint B."/>
            <person name="Kues U."/>
            <person name="Barry K."/>
            <person name="Hegedus J.C."/>
            <person name="Henrissat B."/>
            <person name="Johnson J."/>
            <person name="Lipzen A."/>
            <person name="Ohm R."/>
            <person name="Nagy I."/>
            <person name="Pangilinan J."/>
            <person name="Yan J."/>
            <person name="Xiong Y."/>
            <person name="Grigoriev I.V."/>
            <person name="Hibbett D.S."/>
            <person name="Nagy L.G."/>
        </authorList>
    </citation>
    <scope>NUCLEOTIDE SEQUENCE [LARGE SCALE GENOMIC DNA]</scope>
    <source>
        <strain evidence="5 6">SZMC22713</strain>
    </source>
</reference>
<dbReference type="PROSITE" id="PS50082">
    <property type="entry name" value="WD_REPEATS_2"/>
    <property type="match status" value="2"/>
</dbReference>
<proteinExistence type="predicted"/>
<dbReference type="PROSITE" id="PS50294">
    <property type="entry name" value="WD_REPEATS_REGION"/>
    <property type="match status" value="1"/>
</dbReference>
<dbReference type="Proteomes" id="UP000294933">
    <property type="component" value="Unassembled WGS sequence"/>
</dbReference>
<dbReference type="VEuPathDB" id="FungiDB:BD410DRAFT_829913"/>
<dbReference type="Gene3D" id="2.130.10.10">
    <property type="entry name" value="YVTN repeat-like/Quinoprotein amine dehydrogenase"/>
    <property type="match status" value="2"/>
</dbReference>
<protein>
    <submittedName>
        <fullName evidence="5">WD40 repeat-like protein</fullName>
    </submittedName>
</protein>
<feature type="repeat" description="WD" evidence="3">
    <location>
        <begin position="17"/>
        <end position="58"/>
    </location>
</feature>
<dbReference type="PANTHER" id="PTHR19857">
    <property type="entry name" value="MITOCHONDRIAL DIVISION PROTEIN 1-RELATED"/>
    <property type="match status" value="1"/>
</dbReference>
<dbReference type="AlphaFoldDB" id="A0A4Y7PX60"/>
<evidence type="ECO:0000313" key="5">
    <source>
        <dbReference type="EMBL" id="TDL19994.1"/>
    </source>
</evidence>
<dbReference type="EMBL" id="ML170191">
    <property type="protein sequence ID" value="TDL19994.1"/>
    <property type="molecule type" value="Genomic_DNA"/>
</dbReference>
<sequence>MCDASPSLQYRPKVLLDSQHTDSVNALAFSRDGRYIASCGSDGLLIVWCIQSGEALHRVDATKESPGPLLSLVWAQCGAENIISGSQDGSIITISLDNNMINSQGFVAHSKPVEYLSLWSSPDLMVSGAHNEVKVWRSGERDMWKEIWLVPEPAETAYSSRMAVIVTSVHWLNVSSEDAIIVTYLYHGIVCWNTMCSTARWTIPLPSCAASSFSAPYQSLVISTLSGHFDVYQIGTGVKICTFSTKQAAQARKILPVLFIHEGQAVVSGSAVGQVKIWDPRKGEKIQTLKHSGEPLVQALASHCHKTKDAFLIASATAESGQATYVQIWEAVNTLEDSESSTNQTVAFAAEMDLKYGDPRRNAKDNLNYALPTKDRLPAYRFLFLVVFSAIFACVCGVAVIHLM</sequence>
<keyword evidence="4" id="KW-1133">Transmembrane helix</keyword>
<evidence type="ECO:0000256" key="1">
    <source>
        <dbReference type="ARBA" id="ARBA00022574"/>
    </source>
</evidence>
<feature type="repeat" description="WD" evidence="3">
    <location>
        <begin position="247"/>
        <end position="288"/>
    </location>
</feature>
<keyword evidence="6" id="KW-1185">Reference proteome</keyword>
<evidence type="ECO:0000256" key="2">
    <source>
        <dbReference type="ARBA" id="ARBA00022737"/>
    </source>
</evidence>
<name>A0A4Y7PX60_9AGAM</name>
<dbReference type="SMART" id="SM00320">
    <property type="entry name" value="WD40"/>
    <property type="match status" value="4"/>
</dbReference>
<keyword evidence="1 3" id="KW-0853">WD repeat</keyword>